<evidence type="ECO:0000313" key="1">
    <source>
        <dbReference type="EMBL" id="KAK7284408.1"/>
    </source>
</evidence>
<name>A0AAN9IQH7_CLITE</name>
<organism evidence="1 2">
    <name type="scientific">Clitoria ternatea</name>
    <name type="common">Butterfly pea</name>
    <dbReference type="NCBI Taxonomy" id="43366"/>
    <lineage>
        <taxon>Eukaryota</taxon>
        <taxon>Viridiplantae</taxon>
        <taxon>Streptophyta</taxon>
        <taxon>Embryophyta</taxon>
        <taxon>Tracheophyta</taxon>
        <taxon>Spermatophyta</taxon>
        <taxon>Magnoliopsida</taxon>
        <taxon>eudicotyledons</taxon>
        <taxon>Gunneridae</taxon>
        <taxon>Pentapetalae</taxon>
        <taxon>rosids</taxon>
        <taxon>fabids</taxon>
        <taxon>Fabales</taxon>
        <taxon>Fabaceae</taxon>
        <taxon>Papilionoideae</taxon>
        <taxon>50 kb inversion clade</taxon>
        <taxon>NPAAA clade</taxon>
        <taxon>indigoferoid/millettioid clade</taxon>
        <taxon>Phaseoleae</taxon>
        <taxon>Clitoria</taxon>
    </lineage>
</organism>
<reference evidence="1 2" key="1">
    <citation type="submission" date="2024-01" db="EMBL/GenBank/DDBJ databases">
        <title>The genomes of 5 underutilized Papilionoideae crops provide insights into root nodulation and disease resistance.</title>
        <authorList>
            <person name="Yuan L."/>
        </authorList>
    </citation>
    <scope>NUCLEOTIDE SEQUENCE [LARGE SCALE GENOMIC DNA]</scope>
    <source>
        <strain evidence="1">LY-2023</strain>
        <tissue evidence="1">Leaf</tissue>
    </source>
</reference>
<evidence type="ECO:0000313" key="2">
    <source>
        <dbReference type="Proteomes" id="UP001359559"/>
    </source>
</evidence>
<proteinExistence type="predicted"/>
<dbReference type="EMBL" id="JAYKXN010000005">
    <property type="protein sequence ID" value="KAK7284408.1"/>
    <property type="molecule type" value="Genomic_DNA"/>
</dbReference>
<protein>
    <submittedName>
        <fullName evidence="1">Uncharacterized protein</fullName>
    </submittedName>
</protein>
<accession>A0AAN9IQH7</accession>
<dbReference type="AlphaFoldDB" id="A0AAN9IQH7"/>
<dbReference type="PANTHER" id="PTHR35123:SF3">
    <property type="entry name" value="TRANSMEMBRANE PROTEIN"/>
    <property type="match status" value="1"/>
</dbReference>
<sequence length="118" mass="13648">MVQMGWQYLGTKRIMRGGGYEKLTSPSDEKMMRVGKRCWVKSMNGRLRGIRLSRCRKFSLGAFSTIVLSSKIVRIYSEVVNRMNMENMYPAIVLPTQWGLPVLSHPSLVCRRRKVTFC</sequence>
<comment type="caution">
    <text evidence="1">The sequence shown here is derived from an EMBL/GenBank/DDBJ whole genome shotgun (WGS) entry which is preliminary data.</text>
</comment>
<dbReference type="Proteomes" id="UP001359559">
    <property type="component" value="Unassembled WGS sequence"/>
</dbReference>
<dbReference type="PANTHER" id="PTHR35123">
    <property type="entry name" value="OS07G0633900 PROTEIN-RELATED"/>
    <property type="match status" value="1"/>
</dbReference>
<gene>
    <name evidence="1" type="ORF">RJT34_19154</name>
</gene>
<keyword evidence="2" id="KW-1185">Reference proteome</keyword>